<evidence type="ECO:0000313" key="8">
    <source>
        <dbReference type="EMBL" id="MYM94527.1"/>
    </source>
</evidence>
<dbReference type="EC" id="3.2.1.22" evidence="5"/>
<evidence type="ECO:0000256" key="5">
    <source>
        <dbReference type="RuleBase" id="RU361168"/>
    </source>
</evidence>
<feature type="domain" description="Alpha galactosidase C-terminal" evidence="7">
    <location>
        <begin position="365"/>
        <end position="438"/>
    </location>
</feature>
<name>A0A845GP61_9BURK</name>
<dbReference type="InterPro" id="IPR013785">
    <property type="entry name" value="Aldolase_TIM"/>
</dbReference>
<evidence type="ECO:0000256" key="3">
    <source>
        <dbReference type="ARBA" id="ARBA00022801"/>
    </source>
</evidence>
<dbReference type="AlphaFoldDB" id="A0A845GP61"/>
<sequence length="442" mass="49288">MFKRILMLPCALLASVPLLAAAASDFHTWAPTPPMGWNSWDNFGTTITEAQAKQQADYMARTLKPHGWEYLVVDIQWYQPSSKGHGYEKGAKLAMDEFSRLVPAPEKFPSARAGAGFRPLADYVHAKGLKFGIHMMRGISRQAVEQNTPLLGTGIRAGQIADRNSICEWNPDMYGVDMSKPGAQAYYDSLIQLVADWGVDFIKVDDLSRPYHQPEIEALRKAIDKTGRPILLSTSPGETPLSAGAHVTQHANMWRVSDDFWDDWKSLRDQFKRLHDWTPFRISGAWPDADMLPFGTIRFNEHSRFTPDEQTTVMTLWSIARSPLMHGGDMTKTDPFTLSLLTNDEVIAVNQHSENNRQLFRTDDGLIAWIADVPQSKDKYLAVFNTGETVARVAVKPASLGVGDAAPVRDLWSGKDLGPAGRDFAPEVVPHGARLFRIKASQ</sequence>
<organism evidence="8 9">
    <name type="scientific">Duganella vulcania</name>
    <dbReference type="NCBI Taxonomy" id="2692166"/>
    <lineage>
        <taxon>Bacteria</taxon>
        <taxon>Pseudomonadati</taxon>
        <taxon>Pseudomonadota</taxon>
        <taxon>Betaproteobacteria</taxon>
        <taxon>Burkholderiales</taxon>
        <taxon>Oxalobacteraceae</taxon>
        <taxon>Telluria group</taxon>
        <taxon>Duganella</taxon>
    </lineage>
</organism>
<evidence type="ECO:0000259" key="7">
    <source>
        <dbReference type="Pfam" id="PF17801"/>
    </source>
</evidence>
<comment type="similarity">
    <text evidence="1 5">Belongs to the glycosyl hydrolase 27 family.</text>
</comment>
<dbReference type="Gene3D" id="2.60.40.1180">
    <property type="entry name" value="Golgi alpha-mannosidase II"/>
    <property type="match status" value="1"/>
</dbReference>
<evidence type="ECO:0000256" key="2">
    <source>
        <dbReference type="ARBA" id="ARBA00022729"/>
    </source>
</evidence>
<proteinExistence type="inferred from homology"/>
<keyword evidence="5" id="KW-1015">Disulfide bond</keyword>
<keyword evidence="2 6" id="KW-0732">Signal</keyword>
<dbReference type="PANTHER" id="PTHR11452:SF42">
    <property type="entry name" value="ALPHA-GALACTOSIDASE"/>
    <property type="match status" value="1"/>
</dbReference>
<feature type="signal peptide" evidence="6">
    <location>
        <begin position="1"/>
        <end position="20"/>
    </location>
</feature>
<evidence type="ECO:0000256" key="6">
    <source>
        <dbReference type="SAM" id="SignalP"/>
    </source>
</evidence>
<accession>A0A845GP61</accession>
<dbReference type="InterPro" id="IPR013780">
    <property type="entry name" value="Glyco_hydro_b"/>
</dbReference>
<dbReference type="Pfam" id="PF16499">
    <property type="entry name" value="Melibiase_2"/>
    <property type="match status" value="2"/>
</dbReference>
<keyword evidence="4 5" id="KW-0326">Glycosidase</keyword>
<dbReference type="EMBL" id="WWCX01000015">
    <property type="protein sequence ID" value="MYM94527.1"/>
    <property type="molecule type" value="Genomic_DNA"/>
</dbReference>
<dbReference type="Proteomes" id="UP000447355">
    <property type="component" value="Unassembled WGS sequence"/>
</dbReference>
<evidence type="ECO:0000256" key="4">
    <source>
        <dbReference type="ARBA" id="ARBA00023295"/>
    </source>
</evidence>
<dbReference type="RefSeq" id="WP_161083703.1">
    <property type="nucleotide sequence ID" value="NZ_WWCX01000015.1"/>
</dbReference>
<feature type="chain" id="PRO_5033054624" description="Alpha-galactosidase" evidence="6">
    <location>
        <begin position="21"/>
        <end position="442"/>
    </location>
</feature>
<evidence type="ECO:0000313" key="9">
    <source>
        <dbReference type="Proteomes" id="UP000447355"/>
    </source>
</evidence>
<dbReference type="SUPFAM" id="SSF51011">
    <property type="entry name" value="Glycosyl hydrolase domain"/>
    <property type="match status" value="1"/>
</dbReference>
<dbReference type="PANTHER" id="PTHR11452">
    <property type="entry name" value="ALPHA-GALACTOSIDASE/ALPHA-N-ACETYLGALACTOSAMINIDASE"/>
    <property type="match status" value="1"/>
</dbReference>
<evidence type="ECO:0000256" key="1">
    <source>
        <dbReference type="ARBA" id="ARBA00009743"/>
    </source>
</evidence>
<dbReference type="CDD" id="cd14792">
    <property type="entry name" value="GH27"/>
    <property type="match status" value="1"/>
</dbReference>
<dbReference type="InterPro" id="IPR017853">
    <property type="entry name" value="GH"/>
</dbReference>
<dbReference type="InterPro" id="IPR041233">
    <property type="entry name" value="Melibiase_C"/>
</dbReference>
<dbReference type="Gene3D" id="3.20.20.70">
    <property type="entry name" value="Aldolase class I"/>
    <property type="match status" value="1"/>
</dbReference>
<dbReference type="Pfam" id="PF17801">
    <property type="entry name" value="Melibiase_C"/>
    <property type="match status" value="1"/>
</dbReference>
<comment type="caution">
    <text evidence="8">The sequence shown here is derived from an EMBL/GenBank/DDBJ whole genome shotgun (WGS) entry which is preliminary data.</text>
</comment>
<dbReference type="InterPro" id="IPR002241">
    <property type="entry name" value="Glyco_hydro_27"/>
</dbReference>
<comment type="catalytic activity">
    <reaction evidence="5">
        <text>Hydrolysis of terminal, non-reducing alpha-D-galactose residues in alpha-D-galactosides, including galactose oligosaccharides, galactomannans and galactolipids.</text>
        <dbReference type="EC" id="3.2.1.22"/>
    </reaction>
</comment>
<protein>
    <recommendedName>
        <fullName evidence="5">Alpha-galactosidase</fullName>
        <ecNumber evidence="5">3.2.1.22</ecNumber>
    </recommendedName>
    <alternativeName>
        <fullName evidence="5">Melibiase</fullName>
    </alternativeName>
</protein>
<dbReference type="PRINTS" id="PR00740">
    <property type="entry name" value="GLHYDRLASE27"/>
</dbReference>
<dbReference type="SUPFAM" id="SSF51445">
    <property type="entry name" value="(Trans)glycosidases"/>
    <property type="match status" value="1"/>
</dbReference>
<dbReference type="GO" id="GO:0004557">
    <property type="term" value="F:alpha-galactosidase activity"/>
    <property type="evidence" value="ECO:0007669"/>
    <property type="project" value="UniProtKB-EC"/>
</dbReference>
<dbReference type="GO" id="GO:0005975">
    <property type="term" value="P:carbohydrate metabolic process"/>
    <property type="evidence" value="ECO:0007669"/>
    <property type="project" value="InterPro"/>
</dbReference>
<keyword evidence="3 5" id="KW-0378">Hydrolase</keyword>
<reference evidence="8" key="1">
    <citation type="submission" date="2019-12" db="EMBL/GenBank/DDBJ databases">
        <title>Novel species isolated from a subtropical stream in China.</title>
        <authorList>
            <person name="Lu H."/>
        </authorList>
    </citation>
    <scope>NUCLEOTIDE SEQUENCE [LARGE SCALE GENOMIC DNA]</scope>
    <source>
        <strain evidence="8">FT81W</strain>
    </source>
</reference>
<gene>
    <name evidence="8" type="ORF">GTP90_11720</name>
</gene>